<protein>
    <recommendedName>
        <fullName evidence="3">Nucleoside phosphorylase domain-containing protein</fullName>
    </recommendedName>
</protein>
<evidence type="ECO:0008006" key="3">
    <source>
        <dbReference type="Google" id="ProtNLM"/>
    </source>
</evidence>
<dbReference type="EMBL" id="MEXR01000032">
    <property type="protein sequence ID" value="OGD09428.1"/>
    <property type="molecule type" value="Genomic_DNA"/>
</dbReference>
<dbReference type="InterPro" id="IPR035994">
    <property type="entry name" value="Nucleoside_phosphorylase_sf"/>
</dbReference>
<evidence type="ECO:0000313" key="2">
    <source>
        <dbReference type="Proteomes" id="UP000176424"/>
    </source>
</evidence>
<dbReference type="GO" id="GO:0009116">
    <property type="term" value="P:nucleoside metabolic process"/>
    <property type="evidence" value="ECO:0007669"/>
    <property type="project" value="InterPro"/>
</dbReference>
<gene>
    <name evidence="1" type="ORF">A2397_01935</name>
</gene>
<dbReference type="Proteomes" id="UP000176424">
    <property type="component" value="Unassembled WGS sequence"/>
</dbReference>
<organism evidence="1 2">
    <name type="scientific">Candidatus Amesbacteria bacterium RIFOXYB1_FULL_44_23</name>
    <dbReference type="NCBI Taxonomy" id="1797263"/>
    <lineage>
        <taxon>Bacteria</taxon>
        <taxon>Candidatus Amesiibacteriota</taxon>
    </lineage>
</organism>
<comment type="caution">
    <text evidence="1">The sequence shown here is derived from an EMBL/GenBank/DDBJ whole genome shotgun (WGS) entry which is preliminary data.</text>
</comment>
<dbReference type="STRING" id="1797263.A2397_01935"/>
<proteinExistence type="predicted"/>
<name>A0A1F4ZTG7_9BACT</name>
<dbReference type="SUPFAM" id="SSF53167">
    <property type="entry name" value="Purine and uridine phosphorylases"/>
    <property type="match status" value="1"/>
</dbReference>
<dbReference type="AlphaFoldDB" id="A0A1F4ZTG7"/>
<accession>A0A1F4ZTG7</accession>
<sequence length="364" mass="40419">MKIPADLSRALTGFRRVFTGVNKQSKTRINDREKITVILTGFGGKDVLGNWSGETAPFLKEMKDLLDVRNKVRLCNLAYEGELYGSRVLVAATGMAKVKTTACLSEILHVYDKKIREVILVGIAGITPMKGGILDSLGKVRKSEPAMLGDVCVSFLAVDYDLQHYGADCGRSSLPEPKFWDQKSTFQAKFIKGDKKLADELLSACKKVRWPAVPKGVEKINTLYHSGSRFPKVWEPWECLEVTSDLYWHDLRSDCRARELAGGLLRREYGRKISPDSVLVVSSMEAVACGAVVEWWNRDHKRAIGFSYVRGASNFSHPYVDTDGKPVLGALESLKMSAKSGGASYAMQTEALPVLKMLELRSYV</sequence>
<dbReference type="GO" id="GO:0003824">
    <property type="term" value="F:catalytic activity"/>
    <property type="evidence" value="ECO:0007669"/>
    <property type="project" value="InterPro"/>
</dbReference>
<evidence type="ECO:0000313" key="1">
    <source>
        <dbReference type="EMBL" id="OGD09428.1"/>
    </source>
</evidence>
<dbReference type="Gene3D" id="3.40.50.1580">
    <property type="entry name" value="Nucleoside phosphorylase domain"/>
    <property type="match status" value="1"/>
</dbReference>
<reference evidence="1 2" key="1">
    <citation type="journal article" date="2016" name="Nat. Commun.">
        <title>Thousands of microbial genomes shed light on interconnected biogeochemical processes in an aquifer system.</title>
        <authorList>
            <person name="Anantharaman K."/>
            <person name="Brown C.T."/>
            <person name="Hug L.A."/>
            <person name="Sharon I."/>
            <person name="Castelle C.J."/>
            <person name="Probst A.J."/>
            <person name="Thomas B.C."/>
            <person name="Singh A."/>
            <person name="Wilkins M.J."/>
            <person name="Karaoz U."/>
            <person name="Brodie E.L."/>
            <person name="Williams K.H."/>
            <person name="Hubbard S.S."/>
            <person name="Banfield J.F."/>
        </authorList>
    </citation>
    <scope>NUCLEOTIDE SEQUENCE [LARGE SCALE GENOMIC DNA]</scope>
</reference>